<dbReference type="EMBL" id="FNLC01000002">
    <property type="protein sequence ID" value="SDR06749.1"/>
    <property type="molecule type" value="Genomic_DNA"/>
</dbReference>
<keyword evidence="3" id="KW-1185">Reference proteome</keyword>
<dbReference type="Proteomes" id="UP000198848">
    <property type="component" value="Unassembled WGS sequence"/>
</dbReference>
<dbReference type="AlphaFoldDB" id="A0A1H1G104"/>
<sequence>MCESIKDACWSYIQLQVAWEISDDNTAPEEIETPDVEDLPAPDV</sequence>
<proteinExistence type="predicted"/>
<reference evidence="3" key="1">
    <citation type="submission" date="2016-10" db="EMBL/GenBank/DDBJ databases">
        <authorList>
            <person name="Varghese N."/>
            <person name="Submissions S."/>
        </authorList>
    </citation>
    <scope>NUCLEOTIDE SEQUENCE [LARGE SCALE GENOMIC DNA]</scope>
    <source>
        <strain evidence="3">DSM 24767</strain>
    </source>
</reference>
<protein>
    <submittedName>
        <fullName evidence="2">Uncharacterized protein</fullName>
    </submittedName>
</protein>
<evidence type="ECO:0000313" key="2">
    <source>
        <dbReference type="EMBL" id="SDR06749.1"/>
    </source>
</evidence>
<name>A0A1H1G104_NATTX</name>
<dbReference type="RefSeq" id="WP_280139362.1">
    <property type="nucleotide sequence ID" value="NZ_FNLC01000002.1"/>
</dbReference>
<evidence type="ECO:0000313" key="3">
    <source>
        <dbReference type="Proteomes" id="UP000198848"/>
    </source>
</evidence>
<gene>
    <name evidence="2" type="ORF">SAMN04489842_2202</name>
</gene>
<accession>A0A1H1G104</accession>
<organism evidence="2 3">
    <name type="scientific">Natronobacterium texcoconense</name>
    <dbReference type="NCBI Taxonomy" id="1095778"/>
    <lineage>
        <taxon>Archaea</taxon>
        <taxon>Methanobacteriati</taxon>
        <taxon>Methanobacteriota</taxon>
        <taxon>Stenosarchaea group</taxon>
        <taxon>Halobacteria</taxon>
        <taxon>Halobacteriales</taxon>
        <taxon>Natrialbaceae</taxon>
        <taxon>Natronobacterium</taxon>
    </lineage>
</organism>
<feature type="region of interest" description="Disordered" evidence="1">
    <location>
        <begin position="24"/>
        <end position="44"/>
    </location>
</feature>
<evidence type="ECO:0000256" key="1">
    <source>
        <dbReference type="SAM" id="MobiDB-lite"/>
    </source>
</evidence>